<gene>
    <name evidence="1" type="ORF">Baya_17040</name>
</gene>
<name>A0A556VXA4_BAGYA</name>
<reference evidence="1 2" key="1">
    <citation type="journal article" date="2019" name="Genome Biol. Evol.">
        <title>Whole-Genome Sequencing of the Giant Devil Catfish, Bagarius yarrelli.</title>
        <authorList>
            <person name="Jiang W."/>
            <person name="Lv Y."/>
            <person name="Cheng L."/>
            <person name="Yang K."/>
            <person name="Chao B."/>
            <person name="Wang X."/>
            <person name="Li Y."/>
            <person name="Pan X."/>
            <person name="You X."/>
            <person name="Zhang Y."/>
            <person name="Yang J."/>
            <person name="Li J."/>
            <person name="Zhang X."/>
            <person name="Liu S."/>
            <person name="Sun C."/>
            <person name="Yang J."/>
            <person name="Shi Q."/>
        </authorList>
    </citation>
    <scope>NUCLEOTIDE SEQUENCE [LARGE SCALE GENOMIC DNA]</scope>
    <source>
        <strain evidence="1">JWS20170419001</strain>
        <tissue evidence="1">Muscle</tissue>
    </source>
</reference>
<dbReference type="Proteomes" id="UP000319801">
    <property type="component" value="Unassembled WGS sequence"/>
</dbReference>
<proteinExistence type="predicted"/>
<dbReference type="EMBL" id="VCAZ01000430">
    <property type="protein sequence ID" value="TUR89531.1"/>
    <property type="molecule type" value="Genomic_DNA"/>
</dbReference>
<evidence type="ECO:0000313" key="2">
    <source>
        <dbReference type="Proteomes" id="UP000319801"/>
    </source>
</evidence>
<evidence type="ECO:0000313" key="1">
    <source>
        <dbReference type="EMBL" id="TUR89531.1"/>
    </source>
</evidence>
<keyword evidence="2" id="KW-1185">Reference proteome</keyword>
<organism evidence="1 2">
    <name type="scientific">Bagarius yarrelli</name>
    <name type="common">Goonch</name>
    <name type="synonym">Bagrus yarrelli</name>
    <dbReference type="NCBI Taxonomy" id="175774"/>
    <lineage>
        <taxon>Eukaryota</taxon>
        <taxon>Metazoa</taxon>
        <taxon>Chordata</taxon>
        <taxon>Craniata</taxon>
        <taxon>Vertebrata</taxon>
        <taxon>Euteleostomi</taxon>
        <taxon>Actinopterygii</taxon>
        <taxon>Neopterygii</taxon>
        <taxon>Teleostei</taxon>
        <taxon>Ostariophysi</taxon>
        <taxon>Siluriformes</taxon>
        <taxon>Sisoridae</taxon>
        <taxon>Sisorinae</taxon>
        <taxon>Bagarius</taxon>
    </lineage>
</organism>
<accession>A0A556VXA4</accession>
<sequence length="75" mass="8568">MSVIKTGRQIKRTEKDLKCRVETLELPWICFRDATECEWRVREVLIGGRAGCRRVMAAVRRPCEETGAFNGDTAP</sequence>
<comment type="caution">
    <text evidence="1">The sequence shown here is derived from an EMBL/GenBank/DDBJ whole genome shotgun (WGS) entry which is preliminary data.</text>
</comment>
<protein>
    <submittedName>
        <fullName evidence="1">Uncharacterized protein</fullName>
    </submittedName>
</protein>
<dbReference type="AlphaFoldDB" id="A0A556VXA4"/>